<dbReference type="PIRSF" id="PIRSF017292">
    <property type="entry name" value="UCP017292_Znf_CHY"/>
    <property type="match status" value="1"/>
</dbReference>
<dbReference type="RefSeq" id="WP_093055756.1">
    <property type="nucleotide sequence ID" value="NZ_FOGT01000023.1"/>
</dbReference>
<dbReference type="SUPFAM" id="SSF161219">
    <property type="entry name" value="CHY zinc finger-like"/>
    <property type="match status" value="1"/>
</dbReference>
<dbReference type="PANTHER" id="PTHR28082:SF1">
    <property type="entry name" value="HELPER OF TIM PROTEIN 13"/>
    <property type="match status" value="1"/>
</dbReference>
<evidence type="ECO:0000259" key="4">
    <source>
        <dbReference type="PROSITE" id="PS51266"/>
    </source>
</evidence>
<evidence type="ECO:0000256" key="3">
    <source>
        <dbReference type="ARBA" id="ARBA00022833"/>
    </source>
</evidence>
<feature type="domain" description="CHY-type" evidence="4">
    <location>
        <begin position="12"/>
        <end position="93"/>
    </location>
</feature>
<reference evidence="6" key="1">
    <citation type="submission" date="2016-10" db="EMBL/GenBank/DDBJ databases">
        <authorList>
            <person name="Varghese N."/>
            <person name="Submissions S."/>
        </authorList>
    </citation>
    <scope>NUCLEOTIDE SEQUENCE [LARGE SCALE GENOMIC DNA]</scope>
    <source>
        <strain evidence="6">S9</strain>
    </source>
</reference>
<accession>A0A1H9X2J2</accession>
<gene>
    <name evidence="5" type="ORF">SAMN05518684_12345</name>
</gene>
<protein>
    <submittedName>
        <fullName evidence="5">Uncharacterized protein, contains Zn-finger domain of CHY type</fullName>
    </submittedName>
</protein>
<keyword evidence="1" id="KW-0479">Metal-binding</keyword>
<dbReference type="EMBL" id="FOGT01000023">
    <property type="protein sequence ID" value="SES40335.1"/>
    <property type="molecule type" value="Genomic_DNA"/>
</dbReference>
<dbReference type="Pfam" id="PF05495">
    <property type="entry name" value="zf-CHY"/>
    <property type="match status" value="1"/>
</dbReference>
<dbReference type="PROSITE" id="PS51266">
    <property type="entry name" value="ZF_CHY"/>
    <property type="match status" value="1"/>
</dbReference>
<dbReference type="InterPro" id="IPR052604">
    <property type="entry name" value="Mito_Tim_assembly_helper"/>
</dbReference>
<organism evidence="5 6">
    <name type="scientific">Salipaludibacillus aurantiacus</name>
    <dbReference type="NCBI Taxonomy" id="1601833"/>
    <lineage>
        <taxon>Bacteria</taxon>
        <taxon>Bacillati</taxon>
        <taxon>Bacillota</taxon>
        <taxon>Bacilli</taxon>
        <taxon>Bacillales</taxon>
        <taxon>Bacillaceae</taxon>
    </lineage>
</organism>
<evidence type="ECO:0000256" key="1">
    <source>
        <dbReference type="ARBA" id="ARBA00022723"/>
    </source>
</evidence>
<dbReference type="InterPro" id="IPR008913">
    <property type="entry name" value="Znf_CHY"/>
</dbReference>
<keyword evidence="6" id="KW-1185">Reference proteome</keyword>
<dbReference type="PANTHER" id="PTHR28082">
    <property type="entry name" value="ZINC FINGER PROTEIN"/>
    <property type="match status" value="1"/>
</dbReference>
<evidence type="ECO:0000313" key="6">
    <source>
        <dbReference type="Proteomes" id="UP000198571"/>
    </source>
</evidence>
<dbReference type="AlphaFoldDB" id="A0A1H9X2J2"/>
<proteinExistence type="predicted"/>
<dbReference type="InterPro" id="IPR016694">
    <property type="entry name" value="UCP017292"/>
</dbReference>
<sequence>MKIHDVIVKGKVVDAETRCSHYHSERDRIAIKFKCCGTYYPCIHCHHETAGHSVERWPAEEFWQKAVLCGACGTELTIEQYMQSSTHCPACNKSFNPGCQTHHHLYFERPNSIGN</sequence>
<dbReference type="InterPro" id="IPR037274">
    <property type="entry name" value="Znf_CHY_sf"/>
</dbReference>
<evidence type="ECO:0000256" key="2">
    <source>
        <dbReference type="ARBA" id="ARBA00022771"/>
    </source>
</evidence>
<dbReference type="GO" id="GO:0045041">
    <property type="term" value="P:protein import into mitochondrial intermembrane space"/>
    <property type="evidence" value="ECO:0007669"/>
    <property type="project" value="TreeGrafter"/>
</dbReference>
<keyword evidence="2" id="KW-0863">Zinc-finger</keyword>
<keyword evidence="3" id="KW-0862">Zinc</keyword>
<dbReference type="STRING" id="1601833.SAMN05518684_12345"/>
<evidence type="ECO:0000313" key="5">
    <source>
        <dbReference type="EMBL" id="SES40335.1"/>
    </source>
</evidence>
<dbReference type="OrthoDB" id="882119at2"/>
<name>A0A1H9X2J2_9BACI</name>
<dbReference type="Proteomes" id="UP000198571">
    <property type="component" value="Unassembled WGS sequence"/>
</dbReference>
<dbReference type="GO" id="GO:0008270">
    <property type="term" value="F:zinc ion binding"/>
    <property type="evidence" value="ECO:0007669"/>
    <property type="project" value="UniProtKB-KW"/>
</dbReference>